<dbReference type="InterPro" id="IPR017855">
    <property type="entry name" value="SMAD-like_dom_sf"/>
</dbReference>
<feature type="compositionally biased region" description="Polar residues" evidence="1">
    <location>
        <begin position="257"/>
        <end position="267"/>
    </location>
</feature>
<evidence type="ECO:0000256" key="1">
    <source>
        <dbReference type="SAM" id="MobiDB-lite"/>
    </source>
</evidence>
<dbReference type="GO" id="GO:0050793">
    <property type="term" value="P:regulation of developmental process"/>
    <property type="evidence" value="ECO:0007669"/>
    <property type="project" value="UniProtKB-ARBA"/>
</dbReference>
<dbReference type="InterPro" id="IPR001132">
    <property type="entry name" value="SMAD_dom_Dwarfin-type"/>
</dbReference>
<evidence type="ECO:0000313" key="4">
    <source>
        <dbReference type="Proteomes" id="UP000091820"/>
    </source>
</evidence>
<reference evidence="4" key="1">
    <citation type="submission" date="2014-03" db="EMBL/GenBank/DDBJ databases">
        <authorList>
            <person name="Aksoy S."/>
            <person name="Warren W."/>
            <person name="Wilson R.K."/>
        </authorList>
    </citation>
    <scope>NUCLEOTIDE SEQUENCE [LARGE SCALE GENOMIC DNA]</scope>
    <source>
        <strain evidence="4">IAEA</strain>
    </source>
</reference>
<feature type="compositionally biased region" description="Low complexity" evidence="1">
    <location>
        <begin position="291"/>
        <end position="300"/>
    </location>
</feature>
<dbReference type="FunFam" id="2.60.200.10:FF:000006">
    <property type="entry name" value="Expansion, isoform A"/>
    <property type="match status" value="1"/>
</dbReference>
<evidence type="ECO:0000313" key="3">
    <source>
        <dbReference type="EnsemblMetazoa" id="GBRI008402-PA"/>
    </source>
</evidence>
<dbReference type="PANTHER" id="PTHR22742">
    <property type="entry name" value="EXPANSION, ISOFORM A-RELATED"/>
    <property type="match status" value="1"/>
</dbReference>
<dbReference type="AlphaFoldDB" id="A0A1A9W6Y2"/>
<dbReference type="Pfam" id="PF03166">
    <property type="entry name" value="MH2"/>
    <property type="match status" value="1"/>
</dbReference>
<dbReference type="PROSITE" id="PS51076">
    <property type="entry name" value="MH2"/>
    <property type="match status" value="1"/>
</dbReference>
<dbReference type="GO" id="GO:0009791">
    <property type="term" value="P:post-embryonic development"/>
    <property type="evidence" value="ECO:0007669"/>
    <property type="project" value="UniProtKB-ARBA"/>
</dbReference>
<dbReference type="GO" id="GO:0051239">
    <property type="term" value="P:regulation of multicellular organismal process"/>
    <property type="evidence" value="ECO:0007669"/>
    <property type="project" value="UniProtKB-ARBA"/>
</dbReference>
<dbReference type="InterPro" id="IPR008984">
    <property type="entry name" value="SMAD_FHA_dom_sf"/>
</dbReference>
<dbReference type="EnsemblMetazoa" id="GBRI008402-RA">
    <property type="protein sequence ID" value="GBRI008402-PA"/>
    <property type="gene ID" value="GBRI008402"/>
</dbReference>
<dbReference type="Proteomes" id="UP000091820">
    <property type="component" value="Unassembled WGS sequence"/>
</dbReference>
<organism evidence="3 4">
    <name type="scientific">Glossina brevipalpis</name>
    <dbReference type="NCBI Taxonomy" id="37001"/>
    <lineage>
        <taxon>Eukaryota</taxon>
        <taxon>Metazoa</taxon>
        <taxon>Ecdysozoa</taxon>
        <taxon>Arthropoda</taxon>
        <taxon>Hexapoda</taxon>
        <taxon>Insecta</taxon>
        <taxon>Pterygota</taxon>
        <taxon>Neoptera</taxon>
        <taxon>Endopterygota</taxon>
        <taxon>Diptera</taxon>
        <taxon>Brachycera</taxon>
        <taxon>Muscomorpha</taxon>
        <taxon>Hippoboscoidea</taxon>
        <taxon>Glossinidae</taxon>
        <taxon>Glossina</taxon>
    </lineage>
</organism>
<dbReference type="PANTHER" id="PTHR22742:SF2">
    <property type="entry name" value="EXPANSION, ISOFORM A-RELATED"/>
    <property type="match status" value="1"/>
</dbReference>
<feature type="domain" description="MH2" evidence="2">
    <location>
        <begin position="64"/>
        <end position="260"/>
    </location>
</feature>
<dbReference type="SMART" id="SM00524">
    <property type="entry name" value="DWB"/>
    <property type="match status" value="1"/>
</dbReference>
<feature type="region of interest" description="Disordered" evidence="1">
    <location>
        <begin position="249"/>
        <end position="271"/>
    </location>
</feature>
<reference evidence="3" key="2">
    <citation type="submission" date="2020-05" db="UniProtKB">
        <authorList>
            <consortium name="EnsemblMetazoa"/>
        </authorList>
    </citation>
    <scope>IDENTIFICATION</scope>
    <source>
        <strain evidence="3">IAEA</strain>
    </source>
</reference>
<evidence type="ECO:0000259" key="2">
    <source>
        <dbReference type="PROSITE" id="PS51076"/>
    </source>
</evidence>
<protein>
    <recommendedName>
        <fullName evidence="2">MH2 domain-containing protein</fullName>
    </recommendedName>
</protein>
<accession>A0A1A9W6Y2</accession>
<dbReference type="GO" id="GO:0006355">
    <property type="term" value="P:regulation of DNA-templated transcription"/>
    <property type="evidence" value="ECO:0007669"/>
    <property type="project" value="InterPro"/>
</dbReference>
<feature type="region of interest" description="Disordered" evidence="1">
    <location>
        <begin position="284"/>
        <end position="308"/>
    </location>
</feature>
<name>A0A1A9W6Y2_9MUSC</name>
<keyword evidence="4" id="KW-1185">Reference proteome</keyword>
<proteinExistence type="predicted"/>
<dbReference type="VEuPathDB" id="VectorBase:GBRI008402"/>
<dbReference type="SUPFAM" id="SSF49879">
    <property type="entry name" value="SMAD/FHA domain"/>
    <property type="match status" value="1"/>
</dbReference>
<dbReference type="Gene3D" id="2.60.200.10">
    <property type="match status" value="1"/>
</dbReference>
<sequence length="511" mass="57973">MIESGIESIMISRRKIISRSLDNLDAIGAHTEEEEDVWYDKEKLFRDHLNEVLAKWEQIDDEIWAKIIIFEKNRRVAKAYARSSVISINGSKHGFDGVRIGLNGFDNPMRDSETKVIKKSIGDGFKIKMDDIGNIYVKRYGKSAVYAHNTSNSNEETVLGADILQIPNMTLAPGTSAKLFDMRKFTTNINREYARAYPESKRLERQCLSAISLVKTNNNLINCPLWILVINVVAMDMLKNRLQTLSKVDGGGGVRLSHTQTNTTSGSEDPYSTIESQVGLIYPTTAASDESNNSNSYSSSKGKRHSSYNMGSYMDENLYKSNVDYDIYNQSVPIMTQKSTKMTQQRKKQDDPYYCGLLARIPNFIKTSNKAMPPKPTKKEAKLARKISASQQQLLHLQQQQHQQLVGQPIPIATFHQQFLPAQNYYPYKLYAHQHHHRLSQSQLSLWDARSLISTQGFLNNNLKTAEVAHSYESPAWEILLIDTDAAMTISPKCYIWPYGAYRDSCANPKT</sequence>